<evidence type="ECO:0000313" key="3">
    <source>
        <dbReference type="Proteomes" id="UP000265520"/>
    </source>
</evidence>
<keyword evidence="1" id="KW-0472">Membrane</keyword>
<evidence type="ECO:0000256" key="1">
    <source>
        <dbReference type="SAM" id="Phobius"/>
    </source>
</evidence>
<keyword evidence="1" id="KW-0812">Transmembrane</keyword>
<keyword evidence="3" id="KW-1185">Reference proteome</keyword>
<keyword evidence="1" id="KW-1133">Transmembrane helix</keyword>
<name>A0A392PTH1_9FABA</name>
<dbReference type="EMBL" id="LXQA010091522">
    <property type="protein sequence ID" value="MCI14225.1"/>
    <property type="molecule type" value="Genomic_DNA"/>
</dbReference>
<feature type="non-terminal residue" evidence="2">
    <location>
        <position position="1"/>
    </location>
</feature>
<protein>
    <submittedName>
        <fullName evidence="2">Uncharacterized protein</fullName>
    </submittedName>
</protein>
<comment type="caution">
    <text evidence="2">The sequence shown here is derived from an EMBL/GenBank/DDBJ whole genome shotgun (WGS) entry which is preliminary data.</text>
</comment>
<reference evidence="2 3" key="1">
    <citation type="journal article" date="2018" name="Front. Plant Sci.">
        <title>Red Clover (Trifolium pratense) and Zigzag Clover (T. medium) - A Picture of Genomic Similarities and Differences.</title>
        <authorList>
            <person name="Dluhosova J."/>
            <person name="Istvanek J."/>
            <person name="Nedelnik J."/>
            <person name="Repkova J."/>
        </authorList>
    </citation>
    <scope>NUCLEOTIDE SEQUENCE [LARGE SCALE GENOMIC DNA]</scope>
    <source>
        <strain evidence="3">cv. 10/8</strain>
        <tissue evidence="2">Leaf</tissue>
    </source>
</reference>
<sequence>GPGLNSGTPTISPAHHLVGVGLLVFPMGFKWFWVLEALFR</sequence>
<accession>A0A392PTH1</accession>
<feature type="transmembrane region" description="Helical" evidence="1">
    <location>
        <begin position="14"/>
        <end position="35"/>
    </location>
</feature>
<proteinExistence type="predicted"/>
<dbReference type="Proteomes" id="UP000265520">
    <property type="component" value="Unassembled WGS sequence"/>
</dbReference>
<organism evidence="2 3">
    <name type="scientific">Trifolium medium</name>
    <dbReference type="NCBI Taxonomy" id="97028"/>
    <lineage>
        <taxon>Eukaryota</taxon>
        <taxon>Viridiplantae</taxon>
        <taxon>Streptophyta</taxon>
        <taxon>Embryophyta</taxon>
        <taxon>Tracheophyta</taxon>
        <taxon>Spermatophyta</taxon>
        <taxon>Magnoliopsida</taxon>
        <taxon>eudicotyledons</taxon>
        <taxon>Gunneridae</taxon>
        <taxon>Pentapetalae</taxon>
        <taxon>rosids</taxon>
        <taxon>fabids</taxon>
        <taxon>Fabales</taxon>
        <taxon>Fabaceae</taxon>
        <taxon>Papilionoideae</taxon>
        <taxon>50 kb inversion clade</taxon>
        <taxon>NPAAA clade</taxon>
        <taxon>Hologalegina</taxon>
        <taxon>IRL clade</taxon>
        <taxon>Trifolieae</taxon>
        <taxon>Trifolium</taxon>
    </lineage>
</organism>
<evidence type="ECO:0000313" key="2">
    <source>
        <dbReference type="EMBL" id="MCI14225.1"/>
    </source>
</evidence>
<dbReference type="AlphaFoldDB" id="A0A392PTH1"/>